<sequence>MAGCGAAARRRRARAPATGHPRGTAAVLLRTNIRRAIPLFVLL</sequence>
<evidence type="ECO:0000313" key="2">
    <source>
        <dbReference type="EMBL" id="ETH32143.1"/>
    </source>
</evidence>
<organism evidence="2 3">
    <name type="scientific">Bordetella pertussis CHLA-26</name>
    <dbReference type="NCBI Taxonomy" id="1331284"/>
    <lineage>
        <taxon>Bacteria</taxon>
        <taxon>Pseudomonadati</taxon>
        <taxon>Pseudomonadota</taxon>
        <taxon>Betaproteobacteria</taxon>
        <taxon>Burkholderiales</taxon>
        <taxon>Alcaligenaceae</taxon>
        <taxon>Bordetella</taxon>
    </lineage>
</organism>
<feature type="region of interest" description="Disordered" evidence="1">
    <location>
        <begin position="1"/>
        <end position="21"/>
    </location>
</feature>
<dbReference type="AlphaFoldDB" id="A0AAI9NG92"/>
<dbReference type="Proteomes" id="UP000018679">
    <property type="component" value="Unassembled WGS sequence"/>
</dbReference>
<gene>
    <name evidence="2" type="ORF">L566_0283</name>
</gene>
<accession>A0AAI9NG92</accession>
<evidence type="ECO:0000256" key="1">
    <source>
        <dbReference type="SAM" id="MobiDB-lite"/>
    </source>
</evidence>
<name>A0AAI9NG92_BORPT</name>
<evidence type="ECO:0000313" key="3">
    <source>
        <dbReference type="Proteomes" id="UP000018679"/>
    </source>
</evidence>
<proteinExistence type="predicted"/>
<reference evidence="2 3" key="1">
    <citation type="journal article" date="2013" name="Genome Announc.">
        <title>Genome Sequences of 28 Bordetella pertussis U.S. Outbreak Strains Dating from 2010 to 2012.</title>
        <authorList>
            <person name="Harvill E.T."/>
            <person name="Goodfield L.L."/>
            <person name="Ivanov Y."/>
            <person name="Meyer J.A."/>
            <person name="Newth C."/>
            <person name="Cassiday P."/>
            <person name="Tondella M.L."/>
            <person name="Liao P."/>
            <person name="Zimmerman J."/>
            <person name="Meert K."/>
            <person name="Wessel D."/>
            <person name="Berger J."/>
            <person name="Dean J.M."/>
            <person name="Holubkov R."/>
            <person name="Burr J."/>
            <person name="Liu T."/>
            <person name="Brinkac L."/>
            <person name="Kim M."/>
            <person name="Losada L."/>
        </authorList>
    </citation>
    <scope>NUCLEOTIDE SEQUENCE [LARGE SCALE GENOMIC DNA]</scope>
    <source>
        <strain evidence="2 3">CHLA-26</strain>
    </source>
</reference>
<comment type="caution">
    <text evidence="2">The sequence shown here is derived from an EMBL/GenBank/DDBJ whole genome shotgun (WGS) entry which is preliminary data.</text>
</comment>
<dbReference type="EMBL" id="AXSB02000007">
    <property type="protein sequence ID" value="ETH32143.1"/>
    <property type="molecule type" value="Genomic_DNA"/>
</dbReference>
<protein>
    <submittedName>
        <fullName evidence="2">Uncharacterized protein</fullName>
    </submittedName>
</protein>